<keyword evidence="2" id="KW-0812">Transmembrane</keyword>
<organism evidence="4 5">
    <name type="scientific">Leucocoprinus birnbaumii</name>
    <dbReference type="NCBI Taxonomy" id="56174"/>
    <lineage>
        <taxon>Eukaryota</taxon>
        <taxon>Fungi</taxon>
        <taxon>Dikarya</taxon>
        <taxon>Basidiomycota</taxon>
        <taxon>Agaricomycotina</taxon>
        <taxon>Agaricomycetes</taxon>
        <taxon>Agaricomycetidae</taxon>
        <taxon>Agaricales</taxon>
        <taxon>Agaricineae</taxon>
        <taxon>Agaricaceae</taxon>
        <taxon>Leucocoprinus</taxon>
    </lineage>
</organism>
<keyword evidence="2" id="KW-1133">Transmembrane helix</keyword>
<feature type="transmembrane region" description="Helical" evidence="2">
    <location>
        <begin position="245"/>
        <end position="269"/>
    </location>
</feature>
<name>A0AAD5VQI1_9AGAR</name>
<protein>
    <recommendedName>
        <fullName evidence="3">DUF6535 domain-containing protein</fullName>
    </recommendedName>
</protein>
<gene>
    <name evidence="4" type="ORF">NP233_g6833</name>
</gene>
<feature type="compositionally biased region" description="Basic residues" evidence="1">
    <location>
        <begin position="10"/>
        <end position="19"/>
    </location>
</feature>
<evidence type="ECO:0000313" key="4">
    <source>
        <dbReference type="EMBL" id="KAJ3566711.1"/>
    </source>
</evidence>
<comment type="caution">
    <text evidence="4">The sequence shown here is derived from an EMBL/GenBank/DDBJ whole genome shotgun (WGS) entry which is preliminary data.</text>
</comment>
<evidence type="ECO:0000256" key="1">
    <source>
        <dbReference type="SAM" id="MobiDB-lite"/>
    </source>
</evidence>
<sequence length="625" mass="71291">MSMHPSSAVMRRRSTRRGRNWSEGTTISAFTLVDDRADLAADDEKAWSCEDDYRYPLKESIVDPWEQCYDIVDEFDDDLIKGIKDEISSLLVVASLFLAVVTAFLIESGKLLQAEPIEIAADRLGLIVQFLNSTGTNQRIIPPLAPSQPSRSSITLNQLWYMSLFQSLAAVILGTLCLQWLSAFKHRNKGRTQDRALALRQMRYEGLIGWGVPHVPAVLLFNVQAALILFALGLLELLWSENKDVAVPVLIVAGVTIFLLAMVTMLPLIQSVTAWIIHRSAVLTAILGSFLAQYFVNKEFRERIYKWRRDQLPLLIDTHWEDYDELWRCKREEWGPQAHSEVNDSDYSHYLARSLAAVMDALIARPSAVHIVHNCLQEVHGSKAQAKTFRGLFHQTFTTDEEELLATASIGGEDFAALRKDFLSAHVLQYFVARNEKLHKTVLRHRVELFIRVNNTACRSKVEVGKSIECPLFSRRDVLRIGMGTRRQILDCVKNILGFRHLSTNELKATRVIIYNSSDKSQIHTKLLETIQDLARELYVWRANRRDTWGYNQVLEAIFACFPQLGHQVQTEIDERGTPGATEVDQGIDESNRVNYPNQDPEEWEEHEPGDVRELECHLLVRTQA</sequence>
<dbReference type="AlphaFoldDB" id="A0AAD5VQI1"/>
<reference evidence="4" key="1">
    <citation type="submission" date="2022-07" db="EMBL/GenBank/DDBJ databases">
        <title>Genome Sequence of Leucocoprinus birnbaumii.</title>
        <authorList>
            <person name="Buettner E."/>
        </authorList>
    </citation>
    <scope>NUCLEOTIDE SEQUENCE</scope>
    <source>
        <strain evidence="4">VT141</strain>
    </source>
</reference>
<accession>A0AAD5VQI1</accession>
<feature type="transmembrane region" description="Helical" evidence="2">
    <location>
        <begin position="276"/>
        <end position="296"/>
    </location>
</feature>
<proteinExistence type="predicted"/>
<keyword evidence="2" id="KW-0472">Membrane</keyword>
<feature type="transmembrane region" description="Helical" evidence="2">
    <location>
        <begin position="207"/>
        <end position="233"/>
    </location>
</feature>
<dbReference type="EMBL" id="JANIEX010000466">
    <property type="protein sequence ID" value="KAJ3566711.1"/>
    <property type="molecule type" value="Genomic_DNA"/>
</dbReference>
<keyword evidence="5" id="KW-1185">Reference proteome</keyword>
<dbReference type="Proteomes" id="UP001213000">
    <property type="component" value="Unassembled WGS sequence"/>
</dbReference>
<evidence type="ECO:0000256" key="2">
    <source>
        <dbReference type="SAM" id="Phobius"/>
    </source>
</evidence>
<feature type="region of interest" description="Disordered" evidence="1">
    <location>
        <begin position="1"/>
        <end position="20"/>
    </location>
</feature>
<evidence type="ECO:0000313" key="5">
    <source>
        <dbReference type="Proteomes" id="UP001213000"/>
    </source>
</evidence>
<feature type="domain" description="DUF6535" evidence="3">
    <location>
        <begin position="65"/>
        <end position="240"/>
    </location>
</feature>
<feature type="transmembrane region" description="Helical" evidence="2">
    <location>
        <begin position="159"/>
        <end position="181"/>
    </location>
</feature>
<feature type="region of interest" description="Disordered" evidence="1">
    <location>
        <begin position="575"/>
        <end position="609"/>
    </location>
</feature>
<evidence type="ECO:0000259" key="3">
    <source>
        <dbReference type="Pfam" id="PF20153"/>
    </source>
</evidence>
<dbReference type="Pfam" id="PF20153">
    <property type="entry name" value="DUF6535"/>
    <property type="match status" value="1"/>
</dbReference>
<dbReference type="InterPro" id="IPR045338">
    <property type="entry name" value="DUF6535"/>
</dbReference>
<feature type="transmembrane region" description="Helical" evidence="2">
    <location>
        <begin position="87"/>
        <end position="106"/>
    </location>
</feature>